<evidence type="ECO:0000256" key="4">
    <source>
        <dbReference type="ARBA" id="ARBA00022475"/>
    </source>
</evidence>
<feature type="transmembrane region" description="Helical" evidence="9">
    <location>
        <begin position="731"/>
        <end position="753"/>
    </location>
</feature>
<feature type="transmembrane region" description="Helical" evidence="9">
    <location>
        <begin position="786"/>
        <end position="804"/>
    </location>
</feature>
<dbReference type="InterPro" id="IPR025383">
    <property type="entry name" value="MrpA_C/MbhD"/>
</dbReference>
<evidence type="ECO:0000256" key="8">
    <source>
        <dbReference type="ARBA" id="ARBA00023136"/>
    </source>
</evidence>
<dbReference type="GO" id="GO:0015297">
    <property type="term" value="F:antiporter activity"/>
    <property type="evidence" value="ECO:0007669"/>
    <property type="project" value="UniProtKB-KW"/>
</dbReference>
<feature type="transmembrane region" description="Helical" evidence="9">
    <location>
        <begin position="323"/>
        <end position="343"/>
    </location>
</feature>
<keyword evidence="6 9" id="KW-1133">Transmembrane helix</keyword>
<feature type="transmembrane region" description="Helical" evidence="9">
    <location>
        <begin position="439"/>
        <end position="463"/>
    </location>
</feature>
<dbReference type="EMBL" id="SNYS01000006">
    <property type="protein sequence ID" value="TDQ70171.1"/>
    <property type="molecule type" value="Genomic_DNA"/>
</dbReference>
<dbReference type="InterPro" id="IPR050616">
    <property type="entry name" value="CPA3_Na-H_Antiporter_A"/>
</dbReference>
<dbReference type="InterPro" id="IPR046806">
    <property type="entry name" value="MrpA_C/MbhE"/>
</dbReference>
<protein>
    <submittedName>
        <fullName evidence="14">Multisubunit sodium/proton antiporter MrpA subunit</fullName>
    </submittedName>
</protein>
<feature type="transmembrane region" description="Helical" evidence="9">
    <location>
        <begin position="605"/>
        <end position="624"/>
    </location>
</feature>
<accession>A0A484F504</accession>
<keyword evidence="7" id="KW-0406">Ion transport</keyword>
<dbReference type="PANTHER" id="PTHR43373">
    <property type="entry name" value="NA(+)/H(+) ANTIPORTER SUBUNIT"/>
    <property type="match status" value="1"/>
</dbReference>
<feature type="transmembrane region" description="Helical" evidence="9">
    <location>
        <begin position="529"/>
        <end position="553"/>
    </location>
</feature>
<dbReference type="Pfam" id="PF00361">
    <property type="entry name" value="Proton_antipo_M"/>
    <property type="match status" value="1"/>
</dbReference>
<dbReference type="Pfam" id="PF20501">
    <property type="entry name" value="MbhE"/>
    <property type="match status" value="1"/>
</dbReference>
<feature type="transmembrane region" description="Helical" evidence="9">
    <location>
        <begin position="296"/>
        <end position="316"/>
    </location>
</feature>
<dbReference type="Proteomes" id="UP000294855">
    <property type="component" value="Unassembled WGS sequence"/>
</dbReference>
<feature type="transmembrane region" description="Helical" evidence="9">
    <location>
        <begin position="23"/>
        <end position="44"/>
    </location>
</feature>
<feature type="domain" description="NADH-Ubiquinone oxidoreductase (complex I) chain 5 N-terminal" evidence="11">
    <location>
        <begin position="86"/>
        <end position="133"/>
    </location>
</feature>
<keyword evidence="2" id="KW-0813">Transport</keyword>
<dbReference type="GO" id="GO:0006811">
    <property type="term" value="P:monoatomic ion transport"/>
    <property type="evidence" value="ECO:0007669"/>
    <property type="project" value="UniProtKB-KW"/>
</dbReference>
<dbReference type="InterPro" id="IPR042106">
    <property type="entry name" value="Nuo/plastoQ_OxRdtase_6_NuoJ"/>
</dbReference>
<dbReference type="AlphaFoldDB" id="A0A484F504"/>
<dbReference type="NCBIfam" id="NF009289">
    <property type="entry name" value="PRK12649.1"/>
    <property type="match status" value="1"/>
</dbReference>
<feature type="domain" description="NADH:quinone oxidoreductase/Mrp antiporter transmembrane" evidence="10">
    <location>
        <begin position="149"/>
        <end position="432"/>
    </location>
</feature>
<sequence length="891" mass="97222">MVFHLLYSTYQLEKHGVITLDPFYFIALIVLLPFVMTLAVPFAYKLMKEKVGWFAAAIAAVCFLLIASMVPSIMDGNNPAGAVSWIPSLSVNLAFYADGLAVLLGLIVSFIGILILSYSNKYLSKDEDLVRYYQYLLVFMGSMFGVAFSDNLIQLFIFWELTSISSFMLIGYYRKTKESIYGATKALLITGGAGLFMFVGFMCLFAITGTYGISEMLTNPEMLAAIKESPLFTITLILILIGALAKSAQGPFFIWLPNAMEAPTPVSAFLHSATMVKAGVFLVARLHPMFSGTTDWFVLVAGLGLITMIGAGFLALKQTDLKAILAFSTISQLAYLMTMFGFTTYAEPGIGVSAAVFHLLNHATFKACLFLLVGIIAHELHTRDIRKMGGLRKEMPITFVLMVIAAAAMAGIPPLNGYLSKELFYESSVHMAEALGGGIAYLIPVLAVIGGVLTFAYSFRLILKIFTGKRTEDPDVPKHVHDPSWVMLAPPAILAVLIVVIGLVPTPFVEALVQPAVNAILPGAEHLHVALWHGITPAFIMTIITFALGILLYTQYDRIAAWQVRFNEKHPKISLNYVYNTMVDNAFRFGATFGRMLQKGSPRRYVGIMLAFIIFMVAIPLGFALATGQPIFSTNLIFKIAISEMILFILIVLAAWGASVLPRYVPMILASSALGFFVALLYAYLKAPDLAMTQLCVETLSTIMFLLVIMKLRTKEAIRPETNKVRLRNAFIALCAASALFLLLMGADLFPAFESFSHYFMDKGVELTGGKNIVNVIVVDFRGYDTIGEISVLSIAALAIYNLIQSRTKKDGVSVDADADAASKTAVPGNFVPSCPIPGAPVGGNQVLGHVPCEDVTIHQNGDKPTMSVDEKSVNSHLDEGFSNTIREEKK</sequence>
<feature type="transmembrane region" description="Helical" evidence="9">
    <location>
        <begin position="397"/>
        <end position="419"/>
    </location>
</feature>
<feature type="transmembrane region" description="Helical" evidence="9">
    <location>
        <begin position="130"/>
        <end position="149"/>
    </location>
</feature>
<keyword evidence="4" id="KW-1003">Cell membrane</keyword>
<dbReference type="Pfam" id="PF13244">
    <property type="entry name" value="MbhD"/>
    <property type="match status" value="1"/>
</dbReference>
<dbReference type="PANTHER" id="PTHR43373:SF1">
    <property type="entry name" value="NA(+)_H(+) ANTIPORTER SUBUNIT A"/>
    <property type="match status" value="1"/>
</dbReference>
<evidence type="ECO:0000259" key="11">
    <source>
        <dbReference type="Pfam" id="PF00662"/>
    </source>
</evidence>
<keyword evidence="8 9" id="KW-0472">Membrane</keyword>
<proteinExistence type="predicted"/>
<feature type="transmembrane region" description="Helical" evidence="9">
    <location>
        <begin position="231"/>
        <end position="256"/>
    </location>
</feature>
<evidence type="ECO:0000256" key="7">
    <source>
        <dbReference type="ARBA" id="ARBA00023065"/>
    </source>
</evidence>
<dbReference type="GO" id="GO:0005886">
    <property type="term" value="C:plasma membrane"/>
    <property type="evidence" value="ECO:0007669"/>
    <property type="project" value="UniProtKB-SubCell"/>
</dbReference>
<feature type="transmembrane region" description="Helical" evidence="9">
    <location>
        <begin position="93"/>
        <end position="118"/>
    </location>
</feature>
<feature type="transmembrane region" description="Helical" evidence="9">
    <location>
        <begin position="664"/>
        <end position="685"/>
    </location>
</feature>
<feature type="domain" description="MrpA C-terminal/MbhE" evidence="13">
    <location>
        <begin position="726"/>
        <end position="805"/>
    </location>
</feature>
<evidence type="ECO:0000256" key="6">
    <source>
        <dbReference type="ARBA" id="ARBA00022989"/>
    </source>
</evidence>
<keyword evidence="3" id="KW-0050">Antiport</keyword>
<evidence type="ECO:0000313" key="14">
    <source>
        <dbReference type="EMBL" id="TDQ70171.1"/>
    </source>
</evidence>
<evidence type="ECO:0000259" key="10">
    <source>
        <dbReference type="Pfam" id="PF00361"/>
    </source>
</evidence>
<evidence type="ECO:0000259" key="12">
    <source>
        <dbReference type="Pfam" id="PF13244"/>
    </source>
</evidence>
<feature type="transmembrane region" description="Helical" evidence="9">
    <location>
        <begin position="691"/>
        <end position="710"/>
    </location>
</feature>
<keyword evidence="5 9" id="KW-0812">Transmembrane</keyword>
<dbReference type="InterPro" id="IPR001516">
    <property type="entry name" value="Proton_antipo_N"/>
</dbReference>
<feature type="transmembrane region" description="Helical" evidence="9">
    <location>
        <begin position="155"/>
        <end position="174"/>
    </location>
</feature>
<feature type="transmembrane region" description="Helical" evidence="9">
    <location>
        <begin position="636"/>
        <end position="657"/>
    </location>
</feature>
<comment type="caution">
    <text evidence="14">The sequence shown here is derived from an EMBL/GenBank/DDBJ whole genome shotgun (WGS) entry which is preliminary data.</text>
</comment>
<evidence type="ECO:0000256" key="1">
    <source>
        <dbReference type="ARBA" id="ARBA00004651"/>
    </source>
</evidence>
<feature type="transmembrane region" description="Helical" evidence="9">
    <location>
        <begin position="355"/>
        <end position="377"/>
    </location>
</feature>
<evidence type="ECO:0000256" key="9">
    <source>
        <dbReference type="SAM" id="Phobius"/>
    </source>
</evidence>
<organism evidence="14 15">
    <name type="scientific">Methanimicrococcus blatticola</name>
    <dbReference type="NCBI Taxonomy" id="91560"/>
    <lineage>
        <taxon>Archaea</taxon>
        <taxon>Methanobacteriati</taxon>
        <taxon>Methanobacteriota</taxon>
        <taxon>Stenosarchaea group</taxon>
        <taxon>Methanomicrobia</taxon>
        <taxon>Methanosarcinales</taxon>
        <taxon>Methanosarcinaceae</taxon>
        <taxon>Methanimicrococcus</taxon>
    </lineage>
</organism>
<dbReference type="Pfam" id="PF00662">
    <property type="entry name" value="Proton_antipo_N"/>
    <property type="match status" value="1"/>
</dbReference>
<evidence type="ECO:0000256" key="2">
    <source>
        <dbReference type="ARBA" id="ARBA00022448"/>
    </source>
</evidence>
<gene>
    <name evidence="14" type="ORF">C7391_0510</name>
</gene>
<reference evidence="14 15" key="1">
    <citation type="submission" date="2019-03" db="EMBL/GenBank/DDBJ databases">
        <title>Genomic Encyclopedia of Type Strains, Phase IV (KMG-IV): sequencing the most valuable type-strain genomes for metagenomic binning, comparative biology and taxonomic classification.</title>
        <authorList>
            <person name="Goeker M."/>
        </authorList>
    </citation>
    <scope>NUCLEOTIDE SEQUENCE [LARGE SCALE GENOMIC DNA]</scope>
    <source>
        <strain evidence="14 15">DSM 13328</strain>
    </source>
</reference>
<comment type="subcellular location">
    <subcellularLocation>
        <location evidence="1">Cell membrane</location>
        <topology evidence="1">Multi-pass membrane protein</topology>
    </subcellularLocation>
</comment>
<evidence type="ECO:0000256" key="5">
    <source>
        <dbReference type="ARBA" id="ARBA00022692"/>
    </source>
</evidence>
<evidence type="ECO:0000256" key="3">
    <source>
        <dbReference type="ARBA" id="ARBA00022449"/>
    </source>
</evidence>
<feature type="transmembrane region" description="Helical" evidence="9">
    <location>
        <begin position="51"/>
        <end position="73"/>
    </location>
</feature>
<evidence type="ECO:0000259" key="13">
    <source>
        <dbReference type="Pfam" id="PF20501"/>
    </source>
</evidence>
<dbReference type="Gene3D" id="1.20.120.1200">
    <property type="entry name" value="NADH-ubiquinone/plastoquinone oxidoreductase chain 6, subunit NuoJ"/>
    <property type="match status" value="1"/>
</dbReference>
<feature type="transmembrane region" description="Helical" evidence="9">
    <location>
        <begin position="186"/>
        <end position="211"/>
    </location>
</feature>
<dbReference type="InterPro" id="IPR001750">
    <property type="entry name" value="ND/Mrp_TM"/>
</dbReference>
<name>A0A484F504_9EURY</name>
<evidence type="ECO:0000313" key="15">
    <source>
        <dbReference type="Proteomes" id="UP000294855"/>
    </source>
</evidence>
<keyword evidence="15" id="KW-1185">Reference proteome</keyword>
<feature type="domain" description="MrpA C-terminal/MbhD" evidence="12">
    <location>
        <begin position="649"/>
        <end position="713"/>
    </location>
</feature>
<dbReference type="PRINTS" id="PR01434">
    <property type="entry name" value="NADHDHGNASE5"/>
</dbReference>
<feature type="transmembrane region" description="Helical" evidence="9">
    <location>
        <begin position="484"/>
        <end position="509"/>
    </location>
</feature>